<proteinExistence type="predicted"/>
<comment type="caution">
    <text evidence="1">The sequence shown here is derived from an EMBL/GenBank/DDBJ whole genome shotgun (WGS) entry which is preliminary data.</text>
</comment>
<dbReference type="Proteomes" id="UP001057402">
    <property type="component" value="Chromosome 7"/>
</dbReference>
<dbReference type="EMBL" id="CM042886">
    <property type="protein sequence ID" value="KAI4341158.1"/>
    <property type="molecule type" value="Genomic_DNA"/>
</dbReference>
<evidence type="ECO:0000313" key="1">
    <source>
        <dbReference type="EMBL" id="KAI4341158.1"/>
    </source>
</evidence>
<evidence type="ECO:0000313" key="2">
    <source>
        <dbReference type="Proteomes" id="UP001057402"/>
    </source>
</evidence>
<organism evidence="1 2">
    <name type="scientific">Melastoma candidum</name>
    <dbReference type="NCBI Taxonomy" id="119954"/>
    <lineage>
        <taxon>Eukaryota</taxon>
        <taxon>Viridiplantae</taxon>
        <taxon>Streptophyta</taxon>
        <taxon>Embryophyta</taxon>
        <taxon>Tracheophyta</taxon>
        <taxon>Spermatophyta</taxon>
        <taxon>Magnoliopsida</taxon>
        <taxon>eudicotyledons</taxon>
        <taxon>Gunneridae</taxon>
        <taxon>Pentapetalae</taxon>
        <taxon>rosids</taxon>
        <taxon>malvids</taxon>
        <taxon>Myrtales</taxon>
        <taxon>Melastomataceae</taxon>
        <taxon>Melastomatoideae</taxon>
        <taxon>Melastomateae</taxon>
        <taxon>Melastoma</taxon>
    </lineage>
</organism>
<accession>A0ACB9NWL1</accession>
<reference evidence="2" key="1">
    <citation type="journal article" date="2023" name="Front. Plant Sci.">
        <title>Chromosomal-level genome assembly of Melastoma candidum provides insights into trichome evolution.</title>
        <authorList>
            <person name="Zhong Y."/>
            <person name="Wu W."/>
            <person name="Sun C."/>
            <person name="Zou P."/>
            <person name="Liu Y."/>
            <person name="Dai S."/>
            <person name="Zhou R."/>
        </authorList>
    </citation>
    <scope>NUCLEOTIDE SEQUENCE [LARGE SCALE GENOMIC DNA]</scope>
</reference>
<keyword evidence="2" id="KW-1185">Reference proteome</keyword>
<sequence length="99" mass="10343">MLELDSEGGAARRSGELAACRWDHVGAVVSVPTLRASCQLLPVGLCWEKVGATLGSVSQAGRRAAVLRHLPDEPAIDRRAELAVLGGSLPQLGLGLCCR</sequence>
<protein>
    <submittedName>
        <fullName evidence="1">Uncharacterized protein</fullName>
    </submittedName>
</protein>
<name>A0ACB9NWL1_9MYRT</name>
<gene>
    <name evidence="1" type="ORF">MLD38_025916</name>
</gene>